<evidence type="ECO:0000256" key="4">
    <source>
        <dbReference type="ARBA" id="ARBA00022448"/>
    </source>
</evidence>
<evidence type="ECO:0000256" key="2">
    <source>
        <dbReference type="ARBA" id="ARBA00010004"/>
    </source>
</evidence>
<dbReference type="EMBL" id="BONK01000012">
    <property type="protein sequence ID" value="GIG22621.1"/>
    <property type="molecule type" value="Genomic_DNA"/>
</dbReference>
<dbReference type="GO" id="GO:0015031">
    <property type="term" value="P:protein transport"/>
    <property type="evidence" value="ECO:0007669"/>
    <property type="project" value="UniProtKB-KW"/>
</dbReference>
<evidence type="ECO:0000256" key="1">
    <source>
        <dbReference type="ARBA" id="ARBA00004413"/>
    </source>
</evidence>
<evidence type="ECO:0000256" key="11">
    <source>
        <dbReference type="SAM" id="MobiDB-lite"/>
    </source>
</evidence>
<evidence type="ECO:0000313" key="13">
    <source>
        <dbReference type="Proteomes" id="UP000632740"/>
    </source>
</evidence>
<evidence type="ECO:0000256" key="3">
    <source>
        <dbReference type="ARBA" id="ARBA00020392"/>
    </source>
</evidence>
<dbReference type="Gene3D" id="1.10.287.1700">
    <property type="match status" value="1"/>
</dbReference>
<keyword evidence="4" id="KW-0813">Transport</keyword>
<dbReference type="Proteomes" id="UP000632740">
    <property type="component" value="Unassembled WGS sequence"/>
</dbReference>
<feature type="region of interest" description="Disordered" evidence="11">
    <location>
        <begin position="27"/>
        <end position="49"/>
    </location>
</feature>
<keyword evidence="13" id="KW-1185">Reference proteome</keyword>
<evidence type="ECO:0000256" key="8">
    <source>
        <dbReference type="ARBA" id="ARBA00022927"/>
    </source>
</evidence>
<dbReference type="Pfam" id="PF02050">
    <property type="entry name" value="FliJ"/>
    <property type="match status" value="1"/>
</dbReference>
<dbReference type="AlphaFoldDB" id="A0A919P6S2"/>
<keyword evidence="9" id="KW-0472">Membrane</keyword>
<dbReference type="InterPro" id="IPR012823">
    <property type="entry name" value="Flagell_FliJ"/>
</dbReference>
<dbReference type="RefSeq" id="WP_203757554.1">
    <property type="nucleotide sequence ID" value="NZ_BONK01000012.1"/>
</dbReference>
<keyword evidence="5" id="KW-1003">Cell membrane</keyword>
<comment type="caution">
    <text evidence="12">The sequence shown here is derived from an EMBL/GenBank/DDBJ whole genome shotgun (WGS) entry which is preliminary data.</text>
</comment>
<sequence>MTRRFPLAGLLRVRAMAEERAAAELAAARRDERAASGRARSTQDRLGASGMPALAEERAFQAAVASRVALASMLVEQRALAVAAQEETDRRTEVWSDARRHVRAIERLEERHDDMVRVEEARAEQLVLDEVAGRRAAGQRAAGLGRADA</sequence>
<keyword evidence="7" id="KW-1005">Bacterial flagellum biogenesis</keyword>
<protein>
    <recommendedName>
        <fullName evidence="3">Flagellar FliJ protein</fullName>
    </recommendedName>
</protein>
<reference evidence="12" key="1">
    <citation type="submission" date="2021-01" db="EMBL/GenBank/DDBJ databases">
        <title>Whole genome shotgun sequence of Cellulomonas chitinilytica NBRC 110799.</title>
        <authorList>
            <person name="Komaki H."/>
            <person name="Tamura T."/>
        </authorList>
    </citation>
    <scope>NUCLEOTIDE SEQUENCE</scope>
    <source>
        <strain evidence="12">NBRC 110799</strain>
    </source>
</reference>
<accession>A0A919P6S2</accession>
<proteinExistence type="inferred from homology"/>
<keyword evidence="8" id="KW-0653">Protein transport</keyword>
<evidence type="ECO:0000256" key="7">
    <source>
        <dbReference type="ARBA" id="ARBA00022795"/>
    </source>
</evidence>
<dbReference type="GO" id="GO:0009288">
    <property type="term" value="C:bacterial-type flagellum"/>
    <property type="evidence" value="ECO:0007669"/>
    <property type="project" value="InterPro"/>
</dbReference>
<comment type="subcellular location">
    <subcellularLocation>
        <location evidence="1">Cell membrane</location>
        <topology evidence="1">Peripheral membrane protein</topology>
        <orientation evidence="1">Cytoplasmic side</orientation>
    </subcellularLocation>
</comment>
<evidence type="ECO:0000256" key="6">
    <source>
        <dbReference type="ARBA" id="ARBA00022500"/>
    </source>
</evidence>
<dbReference type="GO" id="GO:0044781">
    <property type="term" value="P:bacterial-type flagellum organization"/>
    <property type="evidence" value="ECO:0007669"/>
    <property type="project" value="UniProtKB-KW"/>
</dbReference>
<dbReference type="GO" id="GO:0005886">
    <property type="term" value="C:plasma membrane"/>
    <property type="evidence" value="ECO:0007669"/>
    <property type="project" value="UniProtKB-SubCell"/>
</dbReference>
<evidence type="ECO:0000256" key="10">
    <source>
        <dbReference type="ARBA" id="ARBA00023225"/>
    </source>
</evidence>
<evidence type="ECO:0000256" key="5">
    <source>
        <dbReference type="ARBA" id="ARBA00022475"/>
    </source>
</evidence>
<keyword evidence="10" id="KW-1006">Bacterial flagellum protein export</keyword>
<dbReference type="InterPro" id="IPR053716">
    <property type="entry name" value="Flag_assembly_chemotaxis_eff"/>
</dbReference>
<keyword evidence="6" id="KW-0145">Chemotaxis</keyword>
<evidence type="ECO:0000256" key="9">
    <source>
        <dbReference type="ARBA" id="ARBA00023136"/>
    </source>
</evidence>
<dbReference type="GO" id="GO:0071973">
    <property type="term" value="P:bacterial-type flagellum-dependent cell motility"/>
    <property type="evidence" value="ECO:0007669"/>
    <property type="project" value="InterPro"/>
</dbReference>
<gene>
    <name evidence="12" type="ORF">Cch01nite_33450</name>
</gene>
<comment type="similarity">
    <text evidence="2">Belongs to the FliJ family.</text>
</comment>
<organism evidence="12 13">
    <name type="scientific">Cellulomonas chitinilytica</name>
    <dbReference type="NCBI Taxonomy" id="398759"/>
    <lineage>
        <taxon>Bacteria</taxon>
        <taxon>Bacillati</taxon>
        <taxon>Actinomycetota</taxon>
        <taxon>Actinomycetes</taxon>
        <taxon>Micrococcales</taxon>
        <taxon>Cellulomonadaceae</taxon>
        <taxon>Cellulomonas</taxon>
    </lineage>
</organism>
<dbReference type="GO" id="GO:0006935">
    <property type="term" value="P:chemotaxis"/>
    <property type="evidence" value="ECO:0007669"/>
    <property type="project" value="UniProtKB-KW"/>
</dbReference>
<name>A0A919P6S2_9CELL</name>
<evidence type="ECO:0000313" key="12">
    <source>
        <dbReference type="EMBL" id="GIG22621.1"/>
    </source>
</evidence>